<accession>A0A4S8LCR7</accession>
<dbReference type="Proteomes" id="UP000297245">
    <property type="component" value="Unassembled WGS sequence"/>
</dbReference>
<dbReference type="OrthoDB" id="3022400at2759"/>
<organism evidence="1 2">
    <name type="scientific">Dendrothele bispora (strain CBS 962.96)</name>
    <dbReference type="NCBI Taxonomy" id="1314807"/>
    <lineage>
        <taxon>Eukaryota</taxon>
        <taxon>Fungi</taxon>
        <taxon>Dikarya</taxon>
        <taxon>Basidiomycota</taxon>
        <taxon>Agaricomycotina</taxon>
        <taxon>Agaricomycetes</taxon>
        <taxon>Agaricomycetidae</taxon>
        <taxon>Agaricales</taxon>
        <taxon>Agaricales incertae sedis</taxon>
        <taxon>Dendrothele</taxon>
    </lineage>
</organism>
<feature type="non-terminal residue" evidence="1">
    <location>
        <position position="100"/>
    </location>
</feature>
<reference evidence="1 2" key="1">
    <citation type="journal article" date="2019" name="Nat. Ecol. Evol.">
        <title>Megaphylogeny resolves global patterns of mushroom evolution.</title>
        <authorList>
            <person name="Varga T."/>
            <person name="Krizsan K."/>
            <person name="Foldi C."/>
            <person name="Dima B."/>
            <person name="Sanchez-Garcia M."/>
            <person name="Sanchez-Ramirez S."/>
            <person name="Szollosi G.J."/>
            <person name="Szarkandi J.G."/>
            <person name="Papp V."/>
            <person name="Albert L."/>
            <person name="Andreopoulos W."/>
            <person name="Angelini C."/>
            <person name="Antonin V."/>
            <person name="Barry K.W."/>
            <person name="Bougher N.L."/>
            <person name="Buchanan P."/>
            <person name="Buyck B."/>
            <person name="Bense V."/>
            <person name="Catcheside P."/>
            <person name="Chovatia M."/>
            <person name="Cooper J."/>
            <person name="Damon W."/>
            <person name="Desjardin D."/>
            <person name="Finy P."/>
            <person name="Geml J."/>
            <person name="Haridas S."/>
            <person name="Hughes K."/>
            <person name="Justo A."/>
            <person name="Karasinski D."/>
            <person name="Kautmanova I."/>
            <person name="Kiss B."/>
            <person name="Kocsube S."/>
            <person name="Kotiranta H."/>
            <person name="LaButti K.M."/>
            <person name="Lechner B.E."/>
            <person name="Liimatainen K."/>
            <person name="Lipzen A."/>
            <person name="Lukacs Z."/>
            <person name="Mihaltcheva S."/>
            <person name="Morgado L.N."/>
            <person name="Niskanen T."/>
            <person name="Noordeloos M.E."/>
            <person name="Ohm R.A."/>
            <person name="Ortiz-Santana B."/>
            <person name="Ovrebo C."/>
            <person name="Racz N."/>
            <person name="Riley R."/>
            <person name="Savchenko A."/>
            <person name="Shiryaev A."/>
            <person name="Soop K."/>
            <person name="Spirin V."/>
            <person name="Szebenyi C."/>
            <person name="Tomsovsky M."/>
            <person name="Tulloss R.E."/>
            <person name="Uehling J."/>
            <person name="Grigoriev I.V."/>
            <person name="Vagvolgyi C."/>
            <person name="Papp T."/>
            <person name="Martin F.M."/>
            <person name="Miettinen O."/>
            <person name="Hibbett D.S."/>
            <person name="Nagy L.G."/>
        </authorList>
    </citation>
    <scope>NUCLEOTIDE SEQUENCE [LARGE SCALE GENOMIC DNA]</scope>
    <source>
        <strain evidence="1 2">CBS 962.96</strain>
    </source>
</reference>
<keyword evidence="2" id="KW-1185">Reference proteome</keyword>
<evidence type="ECO:0000313" key="2">
    <source>
        <dbReference type="Proteomes" id="UP000297245"/>
    </source>
</evidence>
<gene>
    <name evidence="1" type="ORF">K435DRAFT_683220</name>
</gene>
<protein>
    <submittedName>
        <fullName evidence="1">Uncharacterized protein</fullName>
    </submittedName>
</protein>
<name>A0A4S8LCR7_DENBC</name>
<evidence type="ECO:0000313" key="1">
    <source>
        <dbReference type="EMBL" id="THU86649.1"/>
    </source>
</evidence>
<dbReference type="EMBL" id="ML179487">
    <property type="protein sequence ID" value="THU86649.1"/>
    <property type="molecule type" value="Genomic_DNA"/>
</dbReference>
<proteinExistence type="predicted"/>
<dbReference type="AlphaFoldDB" id="A0A4S8LCR7"/>
<sequence>MIQCPKCGGSSFHPRVSVKPNEILQQLRSSIGFTDQALINQALHDAEKDLDDYDTEIARLETAISVLKYKRERLEDYVAKCRSLLSPIRRLPPEILSLIF</sequence>